<dbReference type="AlphaFoldDB" id="A0A822YGM9"/>
<evidence type="ECO:0000313" key="3">
    <source>
        <dbReference type="Proteomes" id="UP000607653"/>
    </source>
</evidence>
<name>A0A822YGM9_NELNU</name>
<organism evidence="2 3">
    <name type="scientific">Nelumbo nucifera</name>
    <name type="common">Sacred lotus</name>
    <dbReference type="NCBI Taxonomy" id="4432"/>
    <lineage>
        <taxon>Eukaryota</taxon>
        <taxon>Viridiplantae</taxon>
        <taxon>Streptophyta</taxon>
        <taxon>Embryophyta</taxon>
        <taxon>Tracheophyta</taxon>
        <taxon>Spermatophyta</taxon>
        <taxon>Magnoliopsida</taxon>
        <taxon>Proteales</taxon>
        <taxon>Nelumbonaceae</taxon>
        <taxon>Nelumbo</taxon>
    </lineage>
</organism>
<keyword evidence="3" id="KW-1185">Reference proteome</keyword>
<comment type="caution">
    <text evidence="2">The sequence shown here is derived from an EMBL/GenBank/DDBJ whole genome shotgun (WGS) entry which is preliminary data.</text>
</comment>
<dbReference type="EMBL" id="DUZY01000003">
    <property type="protein sequence ID" value="DAD31293.1"/>
    <property type="molecule type" value="Genomic_DNA"/>
</dbReference>
<evidence type="ECO:0000313" key="2">
    <source>
        <dbReference type="EMBL" id="DAD31293.1"/>
    </source>
</evidence>
<protein>
    <submittedName>
        <fullName evidence="2">Uncharacterized protein</fullName>
    </submittedName>
</protein>
<gene>
    <name evidence="2" type="ORF">HUJ06_010144</name>
</gene>
<reference evidence="2 3" key="1">
    <citation type="journal article" date="2020" name="Mol. Biol. Evol.">
        <title>Distinct Expression and Methylation Patterns for Genes with Different Fates following a Single Whole-Genome Duplication in Flowering Plants.</title>
        <authorList>
            <person name="Shi T."/>
            <person name="Rahmani R.S."/>
            <person name="Gugger P.F."/>
            <person name="Wang M."/>
            <person name="Li H."/>
            <person name="Zhang Y."/>
            <person name="Li Z."/>
            <person name="Wang Q."/>
            <person name="Van de Peer Y."/>
            <person name="Marchal K."/>
            <person name="Chen J."/>
        </authorList>
    </citation>
    <scope>NUCLEOTIDE SEQUENCE [LARGE SCALE GENOMIC DNA]</scope>
    <source>
        <tissue evidence="2">Leaf</tissue>
    </source>
</reference>
<proteinExistence type="predicted"/>
<feature type="region of interest" description="Disordered" evidence="1">
    <location>
        <begin position="1"/>
        <end position="23"/>
    </location>
</feature>
<evidence type="ECO:0000256" key="1">
    <source>
        <dbReference type="SAM" id="MobiDB-lite"/>
    </source>
</evidence>
<accession>A0A822YGM9</accession>
<sequence>MSNPALKTLQAKQPKHRQFSDRGASSCSCVNINVQMLAAKTLKFNLTLRYSL</sequence>
<dbReference type="Proteomes" id="UP000607653">
    <property type="component" value="Unassembled WGS sequence"/>
</dbReference>